<evidence type="ECO:0000313" key="4">
    <source>
        <dbReference type="Proteomes" id="UP000027195"/>
    </source>
</evidence>
<gene>
    <name evidence="3" type="ORF">BOTBODRAFT_44966</name>
</gene>
<dbReference type="AlphaFoldDB" id="A0A067MPF3"/>
<dbReference type="Gene3D" id="3.80.10.10">
    <property type="entry name" value="Ribonuclease Inhibitor"/>
    <property type="match status" value="1"/>
</dbReference>
<protein>
    <recommendedName>
        <fullName evidence="2">F-box domain-containing protein</fullName>
    </recommendedName>
</protein>
<dbReference type="STRING" id="930990.A0A067MPF3"/>
<dbReference type="Pfam" id="PF12937">
    <property type="entry name" value="F-box-like"/>
    <property type="match status" value="1"/>
</dbReference>
<reference evidence="4" key="1">
    <citation type="journal article" date="2014" name="Proc. Natl. Acad. Sci. U.S.A.">
        <title>Extensive sampling of basidiomycete genomes demonstrates inadequacy of the white-rot/brown-rot paradigm for wood decay fungi.</title>
        <authorList>
            <person name="Riley R."/>
            <person name="Salamov A.A."/>
            <person name="Brown D.W."/>
            <person name="Nagy L.G."/>
            <person name="Floudas D."/>
            <person name="Held B.W."/>
            <person name="Levasseur A."/>
            <person name="Lombard V."/>
            <person name="Morin E."/>
            <person name="Otillar R."/>
            <person name="Lindquist E.A."/>
            <person name="Sun H."/>
            <person name="LaButti K.M."/>
            <person name="Schmutz J."/>
            <person name="Jabbour D."/>
            <person name="Luo H."/>
            <person name="Baker S.E."/>
            <person name="Pisabarro A.G."/>
            <person name="Walton J.D."/>
            <person name="Blanchette R.A."/>
            <person name="Henrissat B."/>
            <person name="Martin F."/>
            <person name="Cullen D."/>
            <person name="Hibbett D.S."/>
            <person name="Grigoriev I.V."/>
        </authorList>
    </citation>
    <scope>NUCLEOTIDE SEQUENCE [LARGE SCALE GENOMIC DNA]</scope>
    <source>
        <strain evidence="4">FD-172 SS1</strain>
    </source>
</reference>
<feature type="compositionally biased region" description="Acidic residues" evidence="1">
    <location>
        <begin position="499"/>
        <end position="516"/>
    </location>
</feature>
<evidence type="ECO:0000313" key="3">
    <source>
        <dbReference type="EMBL" id="KDQ13752.1"/>
    </source>
</evidence>
<dbReference type="Proteomes" id="UP000027195">
    <property type="component" value="Unassembled WGS sequence"/>
</dbReference>
<organism evidence="3 4">
    <name type="scientific">Botryobasidium botryosum (strain FD-172 SS1)</name>
    <dbReference type="NCBI Taxonomy" id="930990"/>
    <lineage>
        <taxon>Eukaryota</taxon>
        <taxon>Fungi</taxon>
        <taxon>Dikarya</taxon>
        <taxon>Basidiomycota</taxon>
        <taxon>Agaricomycotina</taxon>
        <taxon>Agaricomycetes</taxon>
        <taxon>Cantharellales</taxon>
        <taxon>Botryobasidiaceae</taxon>
        <taxon>Botryobasidium</taxon>
    </lineage>
</organism>
<dbReference type="InterPro" id="IPR001810">
    <property type="entry name" value="F-box_dom"/>
</dbReference>
<feature type="region of interest" description="Disordered" evidence="1">
    <location>
        <begin position="493"/>
        <end position="516"/>
    </location>
</feature>
<dbReference type="Gene3D" id="1.20.1280.50">
    <property type="match status" value="1"/>
</dbReference>
<dbReference type="PANTHER" id="PTHR38926">
    <property type="entry name" value="F-BOX DOMAIN CONTAINING PROTEIN, EXPRESSED"/>
    <property type="match status" value="1"/>
</dbReference>
<dbReference type="InterPro" id="IPR032675">
    <property type="entry name" value="LRR_dom_sf"/>
</dbReference>
<dbReference type="EMBL" id="KL198041">
    <property type="protein sequence ID" value="KDQ13752.1"/>
    <property type="molecule type" value="Genomic_DNA"/>
</dbReference>
<evidence type="ECO:0000256" key="1">
    <source>
        <dbReference type="SAM" id="MobiDB-lite"/>
    </source>
</evidence>
<sequence>MADLGSKRNSLAPISCLPDEVLSLIFEAACTDRGSCQSAPLNVAAVSRAWRDIALRTPRIWNAITISSASLFLPRSKGCPLDIEVNVGCHSATERYFALCIPHSDRWRSLNIRTWQGDVLTMFLSARMPRLQSLVASWGGRNARRPPAEAESFGPQLSIAQASHSQLLTLDLDSLYLPLNSFNFSRLVKLRLASTHSTSADITPTRELLHTLNACPNLEVLYLDKIYLSTESESHLHQYARAPIHLPLLREASFHFLSPHTFKAVLTSIQFTTSVSMSISTNTDPTVDTDWRNVFPVVPNLSLIHELKIFLSDDIWDVTGCDFGGKSLLTITCVLKGRRGTSNLTHIVSSLIAFVQHHPMPHVIDLRIAGSRDHSSAAALHDFHSLFAGFPLLTSLTIDYWSALVDAIILAPGEVIFPRLRRLCLRWNTIVHNRLVELVRARNRPSGASVSDSANGGVPLQRLTLVECKDISDSLASELREMAPEIKYRIFAPDSSSADSDDASTEGDFEMDFNPL</sequence>
<name>A0A067MPF3_BOTB1</name>
<dbReference type="SUPFAM" id="SSF52047">
    <property type="entry name" value="RNI-like"/>
    <property type="match status" value="1"/>
</dbReference>
<feature type="domain" description="F-box" evidence="2">
    <location>
        <begin position="14"/>
        <end position="66"/>
    </location>
</feature>
<dbReference type="HOGENOM" id="CLU_024199_1_2_1"/>
<dbReference type="PANTHER" id="PTHR38926:SF5">
    <property type="entry name" value="F-BOX AND LEUCINE-RICH REPEAT PROTEIN 6"/>
    <property type="match status" value="1"/>
</dbReference>
<accession>A0A067MPF3</accession>
<keyword evidence="4" id="KW-1185">Reference proteome</keyword>
<evidence type="ECO:0000259" key="2">
    <source>
        <dbReference type="Pfam" id="PF12937"/>
    </source>
</evidence>
<proteinExistence type="predicted"/>
<dbReference type="InParanoid" id="A0A067MPF3"/>
<dbReference type="OrthoDB" id="3063971at2759"/>